<protein>
    <submittedName>
        <fullName evidence="7">Ferric reductase-like transmembrane domain-containing protein</fullName>
    </submittedName>
</protein>
<feature type="transmembrane region" description="Helical" evidence="5">
    <location>
        <begin position="20"/>
        <end position="37"/>
    </location>
</feature>
<evidence type="ECO:0000256" key="2">
    <source>
        <dbReference type="ARBA" id="ARBA00022692"/>
    </source>
</evidence>
<evidence type="ECO:0000256" key="5">
    <source>
        <dbReference type="SAM" id="Phobius"/>
    </source>
</evidence>
<dbReference type="InterPro" id="IPR013130">
    <property type="entry name" value="Fe3_Rdtase_TM_dom"/>
</dbReference>
<accession>A0ABW3MJC5</accession>
<evidence type="ECO:0000313" key="7">
    <source>
        <dbReference type="EMBL" id="MFD1050792.1"/>
    </source>
</evidence>
<feature type="transmembrane region" description="Helical" evidence="5">
    <location>
        <begin position="128"/>
        <end position="147"/>
    </location>
</feature>
<proteinExistence type="predicted"/>
<keyword evidence="4 5" id="KW-0472">Membrane</keyword>
<keyword evidence="8" id="KW-1185">Reference proteome</keyword>
<comment type="subcellular location">
    <subcellularLocation>
        <location evidence="1">Membrane</location>
        <topology evidence="1">Multi-pass membrane protein</topology>
    </subcellularLocation>
</comment>
<feature type="domain" description="Ferric oxidoreductase" evidence="6">
    <location>
        <begin position="19"/>
        <end position="140"/>
    </location>
</feature>
<gene>
    <name evidence="7" type="ORF">ACFQ1S_37305</name>
</gene>
<evidence type="ECO:0000256" key="1">
    <source>
        <dbReference type="ARBA" id="ARBA00004141"/>
    </source>
</evidence>
<reference evidence="8" key="1">
    <citation type="journal article" date="2019" name="Int. J. Syst. Evol. Microbiol.">
        <title>The Global Catalogue of Microorganisms (GCM) 10K type strain sequencing project: providing services to taxonomists for standard genome sequencing and annotation.</title>
        <authorList>
            <consortium name="The Broad Institute Genomics Platform"/>
            <consortium name="The Broad Institute Genome Sequencing Center for Infectious Disease"/>
            <person name="Wu L."/>
            <person name="Ma J."/>
        </authorList>
    </citation>
    <scope>NUCLEOTIDE SEQUENCE [LARGE SCALE GENOMIC DNA]</scope>
    <source>
        <strain evidence="8">JCM 31486</strain>
    </source>
</reference>
<evidence type="ECO:0000259" key="6">
    <source>
        <dbReference type="Pfam" id="PF01794"/>
    </source>
</evidence>
<evidence type="ECO:0000256" key="3">
    <source>
        <dbReference type="ARBA" id="ARBA00022989"/>
    </source>
</evidence>
<feature type="transmembrane region" description="Helical" evidence="5">
    <location>
        <begin position="153"/>
        <end position="174"/>
    </location>
</feature>
<dbReference type="EMBL" id="JBHTIS010003092">
    <property type="protein sequence ID" value="MFD1050792.1"/>
    <property type="molecule type" value="Genomic_DNA"/>
</dbReference>
<dbReference type="Pfam" id="PF01794">
    <property type="entry name" value="Ferric_reduct"/>
    <property type="match status" value="1"/>
</dbReference>
<dbReference type="Proteomes" id="UP001597045">
    <property type="component" value="Unassembled WGS sequence"/>
</dbReference>
<keyword evidence="2 5" id="KW-0812">Transmembrane</keyword>
<feature type="transmembrane region" description="Helical" evidence="5">
    <location>
        <begin position="96"/>
        <end position="116"/>
    </location>
</feature>
<evidence type="ECO:0000313" key="8">
    <source>
        <dbReference type="Proteomes" id="UP001597045"/>
    </source>
</evidence>
<evidence type="ECO:0000256" key="4">
    <source>
        <dbReference type="ARBA" id="ARBA00023136"/>
    </source>
</evidence>
<feature type="transmembrane region" description="Helical" evidence="5">
    <location>
        <begin position="57"/>
        <end position="76"/>
    </location>
</feature>
<keyword evidence="3 5" id="KW-1133">Transmembrane helix</keyword>
<name>A0ABW3MJC5_9PSEU</name>
<comment type="caution">
    <text evidence="7">The sequence shown here is derived from an EMBL/GenBank/DDBJ whole genome shotgun (WGS) entry which is preliminary data.</text>
</comment>
<organism evidence="7 8">
    <name type="scientific">Kibdelosporangium lantanae</name>
    <dbReference type="NCBI Taxonomy" id="1497396"/>
    <lineage>
        <taxon>Bacteria</taxon>
        <taxon>Bacillati</taxon>
        <taxon>Actinomycetota</taxon>
        <taxon>Actinomycetes</taxon>
        <taxon>Pseudonocardiales</taxon>
        <taxon>Pseudonocardiaceae</taxon>
        <taxon>Kibdelosporangium</taxon>
    </lineage>
</organism>
<sequence>MAAPFVGENTLSYVARGSGIISLALFTMTFALGLLTAGRVSSPSWPRFVTETLHRNLSLTAVTFIVVHVVTIVLDANMGVGPLEVLVPFIGTYSPLFLSLGTIALDILLTLAITGLLRTRLPYRVWRLIHWMAYAAWPVAVVHGIFIGSEQSWVLITAGASLVLVLACGSIRVMSVRRRSL</sequence>